<dbReference type="Proteomes" id="UP001209107">
    <property type="component" value="Unassembled WGS sequence"/>
</dbReference>
<comment type="subcellular location">
    <subcellularLocation>
        <location evidence="5">Cytoplasm</location>
    </subcellularLocation>
</comment>
<dbReference type="PANTHER" id="PTHR30307">
    <property type="entry name" value="S-ADENOSYLMETHIONINE:TRNA RIBOSYLTRANSFERASE-ISOMERASE"/>
    <property type="match status" value="1"/>
</dbReference>
<keyword evidence="3 5" id="KW-0949">S-adenosyl-L-methionine</keyword>
<dbReference type="Pfam" id="PF02547">
    <property type="entry name" value="Queuosine_synth"/>
    <property type="match status" value="1"/>
</dbReference>
<comment type="subunit">
    <text evidence="5">Monomer.</text>
</comment>
<dbReference type="PANTHER" id="PTHR30307:SF0">
    <property type="entry name" value="S-ADENOSYLMETHIONINE:TRNA RIBOSYLTRANSFERASE-ISOMERASE"/>
    <property type="match status" value="1"/>
</dbReference>
<evidence type="ECO:0000313" key="7">
    <source>
        <dbReference type="Proteomes" id="UP001209107"/>
    </source>
</evidence>
<dbReference type="Gene3D" id="3.40.1780.10">
    <property type="entry name" value="QueA-like"/>
    <property type="match status" value="2"/>
</dbReference>
<comment type="function">
    <text evidence="5">Transfers and isomerizes the ribose moiety from AdoMet to the 7-aminomethyl group of 7-deazaguanine (preQ1-tRNA) to give epoxyqueuosine (oQ-tRNA).</text>
</comment>
<dbReference type="InterPro" id="IPR042118">
    <property type="entry name" value="QueA_dom1"/>
</dbReference>
<gene>
    <name evidence="5" type="primary">queA</name>
    <name evidence="6" type="ORF">OK344_00235</name>
</gene>
<dbReference type="EC" id="2.4.99.17" evidence="5"/>
<dbReference type="HAMAP" id="MF_00113">
    <property type="entry name" value="QueA"/>
    <property type="match status" value="1"/>
</dbReference>
<comment type="catalytic activity">
    <reaction evidence="5">
        <text>7-aminomethyl-7-carbaguanosine(34) in tRNA + S-adenosyl-L-methionine = epoxyqueuosine(34) in tRNA + adenine + L-methionine + 2 H(+)</text>
        <dbReference type="Rhea" id="RHEA:32155"/>
        <dbReference type="Rhea" id="RHEA-COMP:10342"/>
        <dbReference type="Rhea" id="RHEA-COMP:18582"/>
        <dbReference type="ChEBI" id="CHEBI:15378"/>
        <dbReference type="ChEBI" id="CHEBI:16708"/>
        <dbReference type="ChEBI" id="CHEBI:57844"/>
        <dbReference type="ChEBI" id="CHEBI:59789"/>
        <dbReference type="ChEBI" id="CHEBI:82833"/>
        <dbReference type="ChEBI" id="CHEBI:194443"/>
        <dbReference type="EC" id="2.4.99.17"/>
    </reaction>
</comment>
<comment type="caution">
    <text evidence="6">The sequence shown here is derived from an EMBL/GenBank/DDBJ whole genome shotgun (WGS) entry which is preliminary data.</text>
</comment>
<dbReference type="SUPFAM" id="SSF111337">
    <property type="entry name" value="QueA-like"/>
    <property type="match status" value="1"/>
</dbReference>
<protein>
    <recommendedName>
        <fullName evidence="5">S-adenosylmethionine:tRNA ribosyltransferase-isomerase</fullName>
        <ecNumber evidence="5">2.4.99.17</ecNumber>
    </recommendedName>
    <alternativeName>
        <fullName evidence="5">Queuosine biosynthesis protein QueA</fullName>
    </alternativeName>
</protein>
<keyword evidence="1 5" id="KW-0963">Cytoplasm</keyword>
<organism evidence="6 7">
    <name type="scientific">Kaistella yananensis</name>
    <dbReference type="NCBI Taxonomy" id="2989820"/>
    <lineage>
        <taxon>Bacteria</taxon>
        <taxon>Pseudomonadati</taxon>
        <taxon>Bacteroidota</taxon>
        <taxon>Flavobacteriia</taxon>
        <taxon>Flavobacteriales</taxon>
        <taxon>Weeksellaceae</taxon>
        <taxon>Chryseobacterium group</taxon>
        <taxon>Kaistella</taxon>
    </lineage>
</organism>
<evidence type="ECO:0000256" key="1">
    <source>
        <dbReference type="ARBA" id="ARBA00022490"/>
    </source>
</evidence>
<evidence type="ECO:0000313" key="6">
    <source>
        <dbReference type="EMBL" id="MCW4450636.1"/>
    </source>
</evidence>
<sequence length="422" mass="48285">MKNYRFSEICSMHPKYLKIEDFTYDLPAEKIAYNPVNPRDQSKLLIYKDERISEDIYQNISEYLPENAVLVFNDTKVVKSRLFFKNENGANIEIFCLEPYGEAIDYEQHFLEQNSVTWICFIGKVSKWKEKELSKYIDLEGLKVKLSAEIAGKLDDAYLVKFSWSPGEIPFRKIMDAAGVTPLPPYIKRVAEKTDEDAYQTVYSENEGSVAAPTAGLHFTERVLNDFSEKGISSLFTTLHVGAGTFKPVKSEKMEDHIMHAEYLNITTDFLEDLKSKIGRPIITVGTTSTRTLESIYWMGNKILQNPEITYEDLKITQWLPYETEVLATAEEAINALLNWIKSTGQNHLSIETEIIIAPGYSFKIVNGLITNFHQPQSTLLLLVSALIGNNWKEIYTHALENNYRFLSYGDGSLLLPRNKYS</sequence>
<reference evidence="6 7" key="1">
    <citation type="submission" date="2022-10" db="EMBL/GenBank/DDBJ databases">
        <title>Kaistella sp. BT-6-1-3.</title>
        <authorList>
            <person name="Ai J."/>
            <person name="Deng Z."/>
        </authorList>
    </citation>
    <scope>NUCLEOTIDE SEQUENCE [LARGE SCALE GENOMIC DNA]</scope>
    <source>
        <strain evidence="6 7">BT6-1-3</strain>
    </source>
</reference>
<keyword evidence="4 5" id="KW-0671">Queuosine biosynthesis</keyword>
<dbReference type="RefSeq" id="WP_265142906.1">
    <property type="nucleotide sequence ID" value="NZ_JAPCHZ010000001.1"/>
</dbReference>
<keyword evidence="2 5" id="KW-0808">Transferase</keyword>
<comment type="pathway">
    <text evidence="5">tRNA modification; tRNA-queuosine biosynthesis.</text>
</comment>
<keyword evidence="7" id="KW-1185">Reference proteome</keyword>
<dbReference type="EMBL" id="JAPCHZ010000001">
    <property type="protein sequence ID" value="MCW4450636.1"/>
    <property type="molecule type" value="Genomic_DNA"/>
</dbReference>
<dbReference type="InterPro" id="IPR003699">
    <property type="entry name" value="QueA"/>
</dbReference>
<dbReference type="InterPro" id="IPR036100">
    <property type="entry name" value="QueA_sf"/>
</dbReference>
<evidence type="ECO:0000256" key="4">
    <source>
        <dbReference type="ARBA" id="ARBA00022785"/>
    </source>
</evidence>
<evidence type="ECO:0000256" key="5">
    <source>
        <dbReference type="HAMAP-Rule" id="MF_00113"/>
    </source>
</evidence>
<evidence type="ECO:0000256" key="3">
    <source>
        <dbReference type="ARBA" id="ARBA00022691"/>
    </source>
</evidence>
<proteinExistence type="inferred from homology"/>
<accession>A0ABT3JJG3</accession>
<name>A0ABT3JJG3_9FLAO</name>
<comment type="similarity">
    <text evidence="5">Belongs to the QueA family.</text>
</comment>
<evidence type="ECO:0000256" key="2">
    <source>
        <dbReference type="ARBA" id="ARBA00022679"/>
    </source>
</evidence>